<keyword evidence="5" id="KW-1185">Reference proteome</keyword>
<gene>
    <name evidence="4" type="ORF">A4U43_C01F19900</name>
</gene>
<evidence type="ECO:0000313" key="4">
    <source>
        <dbReference type="EMBL" id="ONK80623.1"/>
    </source>
</evidence>
<accession>A0A5P1FSH4</accession>
<dbReference type="InterPro" id="IPR019159">
    <property type="entry name" value="CCDC93_CC"/>
</dbReference>
<dbReference type="OMA" id="MEICIEQ"/>
<dbReference type="EMBL" id="CM007381">
    <property type="protein sequence ID" value="ONK80623.1"/>
    <property type="molecule type" value="Genomic_DNA"/>
</dbReference>
<feature type="coiled-coil region" evidence="1">
    <location>
        <begin position="36"/>
        <end position="84"/>
    </location>
</feature>
<evidence type="ECO:0000256" key="1">
    <source>
        <dbReference type="SAM" id="Coils"/>
    </source>
</evidence>
<name>A0A5P1FSH4_ASPOF</name>
<keyword evidence="1" id="KW-0175">Coiled coil</keyword>
<evidence type="ECO:0000259" key="3">
    <source>
        <dbReference type="Pfam" id="PF09762"/>
    </source>
</evidence>
<dbReference type="PANTHER" id="PTHR16441">
    <property type="entry name" value="FIDIPIDINE"/>
    <property type="match status" value="1"/>
</dbReference>
<reference evidence="5" key="1">
    <citation type="journal article" date="2017" name="Nat. Commun.">
        <title>The asparagus genome sheds light on the origin and evolution of a young Y chromosome.</title>
        <authorList>
            <person name="Harkess A."/>
            <person name="Zhou J."/>
            <person name="Xu C."/>
            <person name="Bowers J.E."/>
            <person name="Van der Hulst R."/>
            <person name="Ayyampalayam S."/>
            <person name="Mercati F."/>
            <person name="Riccardi P."/>
            <person name="McKain M.R."/>
            <person name="Kakrana A."/>
            <person name="Tang H."/>
            <person name="Ray J."/>
            <person name="Groenendijk J."/>
            <person name="Arikit S."/>
            <person name="Mathioni S.M."/>
            <person name="Nakano M."/>
            <person name="Shan H."/>
            <person name="Telgmann-Rauber A."/>
            <person name="Kanno A."/>
            <person name="Yue Z."/>
            <person name="Chen H."/>
            <person name="Li W."/>
            <person name="Chen Y."/>
            <person name="Xu X."/>
            <person name="Zhang Y."/>
            <person name="Luo S."/>
            <person name="Chen H."/>
            <person name="Gao J."/>
            <person name="Mao Z."/>
            <person name="Pires J.C."/>
            <person name="Luo M."/>
            <person name="Kudrna D."/>
            <person name="Wing R.A."/>
            <person name="Meyers B.C."/>
            <person name="Yi K."/>
            <person name="Kong H."/>
            <person name="Lavrijsen P."/>
            <person name="Sunseri F."/>
            <person name="Falavigna A."/>
            <person name="Ye Y."/>
            <person name="Leebens-Mack J.H."/>
            <person name="Chen G."/>
        </authorList>
    </citation>
    <scope>NUCLEOTIDE SEQUENCE [LARGE SCALE GENOMIC DNA]</scope>
    <source>
        <strain evidence="5">cv. DH0086</strain>
    </source>
</reference>
<dbReference type="Proteomes" id="UP000243459">
    <property type="component" value="Chromosome 1"/>
</dbReference>
<organism evidence="4 5">
    <name type="scientific">Asparagus officinalis</name>
    <name type="common">Garden asparagus</name>
    <dbReference type="NCBI Taxonomy" id="4686"/>
    <lineage>
        <taxon>Eukaryota</taxon>
        <taxon>Viridiplantae</taxon>
        <taxon>Streptophyta</taxon>
        <taxon>Embryophyta</taxon>
        <taxon>Tracheophyta</taxon>
        <taxon>Spermatophyta</taxon>
        <taxon>Magnoliopsida</taxon>
        <taxon>Liliopsida</taxon>
        <taxon>Asparagales</taxon>
        <taxon>Asparagaceae</taxon>
        <taxon>Asparagoideae</taxon>
        <taxon>Asparagus</taxon>
    </lineage>
</organism>
<dbReference type="Gramene" id="ONK80623">
    <property type="protein sequence ID" value="ONK80623"/>
    <property type="gene ID" value="A4U43_C01F19900"/>
</dbReference>
<dbReference type="InterPro" id="IPR039116">
    <property type="entry name" value="CCDC93"/>
</dbReference>
<protein>
    <recommendedName>
        <fullName evidence="3">CCDC93 coiled-coil domain-containing protein</fullName>
    </recommendedName>
</protein>
<dbReference type="OrthoDB" id="16092at2759"/>
<proteinExistence type="predicted"/>
<dbReference type="AlphaFoldDB" id="A0A5P1FSH4"/>
<sequence>MSNLPEPESAPANFDSDGQASTLSDEEKVVFLLSEIEEGEYEVQQLRTELSEKEHSMQLLCSHLSEMEQKNDNLIKQLEKLHQRIGTSNCSDAIEELTIKLKLLKVLENEESDLQSVYGKKCADLQSEMEHEKLLPLSEGCHDSVNSSPSLSDLLDRLHLAKKELGAKLQAVLSLKRQYDAVPAQTELIQYERRVSELYSQIQEKHRQTRKHYDTYNALLDIKDLMLKETSLLNSIDSQFQDAMSSTIGRSKLVDSMEVIVKGSKQKLEKAQLALLAEQRICNSLKEKHASAVGEQRYFSSLLKAFQEECTRNEKLRKLSSV</sequence>
<feature type="region of interest" description="Disordered" evidence="2">
    <location>
        <begin position="1"/>
        <end position="23"/>
    </location>
</feature>
<evidence type="ECO:0000313" key="5">
    <source>
        <dbReference type="Proteomes" id="UP000243459"/>
    </source>
</evidence>
<evidence type="ECO:0000256" key="2">
    <source>
        <dbReference type="SAM" id="MobiDB-lite"/>
    </source>
</evidence>
<dbReference type="PANTHER" id="PTHR16441:SF0">
    <property type="entry name" value="COILED-COIL DOMAIN-CONTAINING PROTEIN 93"/>
    <property type="match status" value="1"/>
</dbReference>
<dbReference type="GO" id="GO:0006893">
    <property type="term" value="P:Golgi to plasma membrane transport"/>
    <property type="evidence" value="ECO:0007669"/>
    <property type="project" value="TreeGrafter"/>
</dbReference>
<feature type="domain" description="CCDC93 coiled-coil" evidence="3">
    <location>
        <begin position="21"/>
        <end position="317"/>
    </location>
</feature>
<dbReference type="GO" id="GO:0005737">
    <property type="term" value="C:cytoplasm"/>
    <property type="evidence" value="ECO:0007669"/>
    <property type="project" value="EnsemblPlants"/>
</dbReference>
<dbReference type="Pfam" id="PF09762">
    <property type="entry name" value="CCDC93_CC"/>
    <property type="match status" value="1"/>
</dbReference>